<dbReference type="RefSeq" id="WP_040009496.1">
    <property type="nucleotide sequence ID" value="NZ_CP009574.1"/>
</dbReference>
<proteinExistence type="predicted"/>
<keyword evidence="3" id="KW-1185">Reference proteome</keyword>
<dbReference type="EMBL" id="CP009574">
    <property type="protein sequence ID" value="AIT09553.1"/>
    <property type="molecule type" value="Genomic_DNA"/>
</dbReference>
<evidence type="ECO:0000313" key="2">
    <source>
        <dbReference type="EMBL" id="AIT09553.1"/>
    </source>
</evidence>
<feature type="transmembrane region" description="Helical" evidence="1">
    <location>
        <begin position="20"/>
        <end position="45"/>
    </location>
</feature>
<dbReference type="AlphaFoldDB" id="A0A097EPQ8"/>
<keyword evidence="1" id="KW-1133">Transmembrane helix</keyword>
<dbReference type="HOGENOM" id="CLU_2287409_0_0_6"/>
<dbReference type="KEGG" id="frf:LO80_05960"/>
<protein>
    <submittedName>
        <fullName evidence="2">Uncharacterized protein</fullName>
    </submittedName>
</protein>
<reference evidence="2 3" key="1">
    <citation type="submission" date="2014-10" db="EMBL/GenBank/DDBJ databases">
        <title>Whole genome sequence of Francisella endociliophora strain FSC1006, isolated from a laboratory culture of the marine ciliate Euplotes raikovi.</title>
        <authorList>
            <person name="Granberg M."/>
            <person name="Backman S."/>
            <person name="Lundmark E."/>
            <person name="Nilsson E."/>
            <person name="Karlsson E."/>
            <person name="Thelaus J."/>
            <person name="Ohrman C."/>
            <person name="Larkeryd A."/>
            <person name="Stenberg P."/>
        </authorList>
    </citation>
    <scope>NUCLEOTIDE SEQUENCE [LARGE SCALE GENOMIC DNA]</scope>
    <source>
        <strain evidence="2 3">FSC1006</strain>
    </source>
</reference>
<feature type="transmembrane region" description="Helical" evidence="1">
    <location>
        <begin position="51"/>
        <end position="67"/>
    </location>
</feature>
<keyword evidence="1" id="KW-0812">Transmembrane</keyword>
<gene>
    <name evidence="2" type="ORF">LO80_05960</name>
</gene>
<name>A0A097EPQ8_9GAMM</name>
<accession>A0A097EPQ8</accession>
<evidence type="ECO:0000313" key="3">
    <source>
        <dbReference type="Proteomes" id="UP000029672"/>
    </source>
</evidence>
<organism evidence="2 3">
    <name type="scientific">Candidatus Francisella endociliophora</name>
    <dbReference type="NCBI Taxonomy" id="653937"/>
    <lineage>
        <taxon>Bacteria</taxon>
        <taxon>Pseudomonadati</taxon>
        <taxon>Pseudomonadota</taxon>
        <taxon>Gammaproteobacteria</taxon>
        <taxon>Thiotrichales</taxon>
        <taxon>Francisellaceae</taxon>
        <taxon>Francisella</taxon>
    </lineage>
</organism>
<evidence type="ECO:0000256" key="1">
    <source>
        <dbReference type="SAM" id="Phobius"/>
    </source>
</evidence>
<keyword evidence="1" id="KW-0472">Membrane</keyword>
<dbReference type="OrthoDB" id="5604681at2"/>
<dbReference type="Proteomes" id="UP000029672">
    <property type="component" value="Chromosome"/>
</dbReference>
<sequence>MGCPFKENEECSKKFGKCALFAFLTILGVAVGLKIITLILCILPGSSHGNTWLVVVATVMVLFAAKYHNKKACCGDSCDCPCHNEKADKNCCNKKDLKKESSVTDKEA</sequence>